<dbReference type="EMBL" id="BLSB01000069">
    <property type="protein sequence ID" value="GFP35232.1"/>
    <property type="molecule type" value="Genomic_DNA"/>
</dbReference>
<dbReference type="Proteomes" id="UP000576480">
    <property type="component" value="Unassembled WGS sequence"/>
</dbReference>
<organism evidence="1 2">
    <name type="scientific">Candidatus Hakubella thermalkaliphila</name>
    <dbReference type="NCBI Taxonomy" id="2754717"/>
    <lineage>
        <taxon>Bacteria</taxon>
        <taxon>Bacillati</taxon>
        <taxon>Actinomycetota</taxon>
        <taxon>Actinomycetota incertae sedis</taxon>
        <taxon>Candidatus Hakubellales</taxon>
        <taxon>Candidatus Hakubellaceae</taxon>
        <taxon>Candidatus Hakubella</taxon>
    </lineage>
</organism>
<accession>A0A6V8PRG5</accession>
<dbReference type="AlphaFoldDB" id="A0A6V8PRG5"/>
<gene>
    <name evidence="1" type="ORF">HKBW3S43_01024</name>
</gene>
<protein>
    <submittedName>
        <fullName evidence="1">Uncharacterized protein</fullName>
    </submittedName>
</protein>
<reference evidence="1 2" key="1">
    <citation type="journal article" date="2020" name="Front. Microbiol.">
        <title>Single-cell genomics of novel Actinobacteria with the Wood-Ljungdahl pathway discovered in a serpentinizing system.</title>
        <authorList>
            <person name="Merino N."/>
            <person name="Kawai M."/>
            <person name="Boyd E.S."/>
            <person name="Colman D.R."/>
            <person name="McGlynn S.E."/>
            <person name="Nealson K.H."/>
            <person name="Kurokawa K."/>
            <person name="Hongoh Y."/>
        </authorList>
    </citation>
    <scope>NUCLEOTIDE SEQUENCE [LARGE SCALE GENOMIC DNA]</scope>
    <source>
        <strain evidence="1 2">S43</strain>
    </source>
</reference>
<sequence>MENVFGVISWRIVGRSRLNYFDSFLLQASQAFLGLRLEKLAGF</sequence>
<comment type="caution">
    <text evidence="1">The sequence shown here is derived from an EMBL/GenBank/DDBJ whole genome shotgun (WGS) entry which is preliminary data.</text>
</comment>
<name>A0A6V8PRG5_9ACTN</name>
<evidence type="ECO:0000313" key="1">
    <source>
        <dbReference type="EMBL" id="GFP35232.1"/>
    </source>
</evidence>
<proteinExistence type="predicted"/>
<evidence type="ECO:0000313" key="2">
    <source>
        <dbReference type="Proteomes" id="UP000576480"/>
    </source>
</evidence>